<evidence type="ECO:0000313" key="1">
    <source>
        <dbReference type="EMBL" id="EKU11712.1"/>
    </source>
</evidence>
<dbReference type="Proteomes" id="UP000011939">
    <property type="component" value="Unassembled WGS sequence"/>
</dbReference>
<dbReference type="PATRIC" id="fig|1244083.3.peg.993"/>
<dbReference type="RefSeq" id="WP_009494436.1">
    <property type="nucleotide sequence ID" value="NZ_AMZQ01000005.1"/>
</dbReference>
<proteinExistence type="predicted"/>
<sequence>MASFSIYKFDESLPGLSNLTPNLRSKTATNFKIYAESNLTPKTSNLKNHHSNLPDRFTLF</sequence>
<protein>
    <submittedName>
        <fullName evidence="1">Uncharacterized protein</fullName>
    </submittedName>
</protein>
<organism evidence="1 2">
    <name type="scientific">Campylobacter showae CSUNSWCD</name>
    <dbReference type="NCBI Taxonomy" id="1244083"/>
    <lineage>
        <taxon>Bacteria</taxon>
        <taxon>Pseudomonadati</taxon>
        <taxon>Campylobacterota</taxon>
        <taxon>Epsilonproteobacteria</taxon>
        <taxon>Campylobacterales</taxon>
        <taxon>Campylobacteraceae</taxon>
        <taxon>Campylobacter</taxon>
    </lineage>
</organism>
<dbReference type="EMBL" id="AMZQ01000005">
    <property type="protein sequence ID" value="EKU11712.1"/>
    <property type="molecule type" value="Genomic_DNA"/>
</dbReference>
<accession>M5IGV5</accession>
<comment type="caution">
    <text evidence="1">The sequence shown here is derived from an EMBL/GenBank/DDBJ whole genome shotgun (WGS) entry which is preliminary data.</text>
</comment>
<reference evidence="1 2" key="1">
    <citation type="journal article" date="2013" name="Genome Announc.">
        <title>Genome Sequence of Campylobacter showae UNSWCD, Isolated from a Patient with Crohn's Disease.</title>
        <authorList>
            <person name="Tay A.P."/>
            <person name="Kaakoush N.O."/>
            <person name="Deshpande N.P."/>
            <person name="Chen Z."/>
            <person name="Mitchell H."/>
            <person name="Wilkins M.R."/>
        </authorList>
    </citation>
    <scope>NUCLEOTIDE SEQUENCE [LARGE SCALE GENOMIC DNA]</scope>
    <source>
        <strain evidence="1 2">CSUNSWCD</strain>
    </source>
</reference>
<evidence type="ECO:0000313" key="2">
    <source>
        <dbReference type="Proteomes" id="UP000011939"/>
    </source>
</evidence>
<dbReference type="STRING" id="1244083.CSUNSWCD_1750"/>
<gene>
    <name evidence="1" type="ORF">CSUNSWCD_1750</name>
</gene>
<name>M5IGV5_9BACT</name>
<dbReference type="AlphaFoldDB" id="M5IGV5"/>